<accession>A0A2B7WFK7</accession>
<feature type="region of interest" description="Disordered" evidence="1">
    <location>
        <begin position="190"/>
        <end position="281"/>
    </location>
</feature>
<feature type="compositionally biased region" description="Polar residues" evidence="1">
    <location>
        <begin position="17"/>
        <end position="31"/>
    </location>
</feature>
<evidence type="ECO:0000256" key="1">
    <source>
        <dbReference type="SAM" id="MobiDB-lite"/>
    </source>
</evidence>
<dbReference type="EMBL" id="PDNB01000353">
    <property type="protein sequence ID" value="PGG95369.1"/>
    <property type="molecule type" value="Genomic_DNA"/>
</dbReference>
<feature type="compositionally biased region" description="Basic and acidic residues" evidence="1">
    <location>
        <begin position="112"/>
        <end position="131"/>
    </location>
</feature>
<feature type="region of interest" description="Disordered" evidence="1">
    <location>
        <begin position="1"/>
        <end position="35"/>
    </location>
</feature>
<protein>
    <submittedName>
        <fullName evidence="2">Uncharacterized protein</fullName>
    </submittedName>
</protein>
<feature type="compositionally biased region" description="Pro residues" evidence="1">
    <location>
        <begin position="202"/>
        <end position="212"/>
    </location>
</feature>
<dbReference type="AlphaFoldDB" id="A0A2B7WFK7"/>
<sequence length="281" mass="29919">MAPIAAEQALSECPNCAKSNAGDTAGKSAQGSPFGLEDIASHKAWRNILMMLSTAGGQGSQGHPVGAGGSSERQRQSGNENAADHETGSEDLPGDIQIKEEQGAPSNSFSRGGREVKKEPESPDIKPKVETAEGGTNLSQIAASEEGEGIASSTQIGDRNRNSGRQQMAPATLSSLRTSNIDLYAIPSAVPTPEPAAASPIPIVPEPSPEPQPQRQLRSTRRRRQQQSQRNLVPNPPRRRAQPSSSATSLRRSKRLRGEDAEMPEGLPAPLPRPKRRRVAR</sequence>
<gene>
    <name evidence="2" type="ORF">AJ79_10096</name>
</gene>
<keyword evidence="3" id="KW-1185">Reference proteome</keyword>
<comment type="caution">
    <text evidence="2">The sequence shown here is derived from an EMBL/GenBank/DDBJ whole genome shotgun (WGS) entry which is preliminary data.</text>
</comment>
<feature type="compositionally biased region" description="Gly residues" evidence="1">
    <location>
        <begin position="56"/>
        <end position="69"/>
    </location>
</feature>
<organism evidence="2 3">
    <name type="scientific">Helicocarpus griseus UAMH5409</name>
    <dbReference type="NCBI Taxonomy" id="1447875"/>
    <lineage>
        <taxon>Eukaryota</taxon>
        <taxon>Fungi</taxon>
        <taxon>Dikarya</taxon>
        <taxon>Ascomycota</taxon>
        <taxon>Pezizomycotina</taxon>
        <taxon>Eurotiomycetes</taxon>
        <taxon>Eurotiomycetidae</taxon>
        <taxon>Onygenales</taxon>
        <taxon>Ajellomycetaceae</taxon>
        <taxon>Helicocarpus</taxon>
    </lineage>
</organism>
<name>A0A2B7WFK7_9EURO</name>
<evidence type="ECO:0000313" key="2">
    <source>
        <dbReference type="EMBL" id="PGG95369.1"/>
    </source>
</evidence>
<reference evidence="2 3" key="1">
    <citation type="submission" date="2017-10" db="EMBL/GenBank/DDBJ databases">
        <title>Comparative genomics in systemic dimorphic fungi from Ajellomycetaceae.</title>
        <authorList>
            <person name="Munoz J.F."/>
            <person name="Mcewen J.G."/>
            <person name="Clay O.K."/>
            <person name="Cuomo C.A."/>
        </authorList>
    </citation>
    <scope>NUCLEOTIDE SEQUENCE [LARGE SCALE GENOMIC DNA]</scope>
    <source>
        <strain evidence="2 3">UAMH5409</strain>
    </source>
</reference>
<dbReference type="Proteomes" id="UP000223968">
    <property type="component" value="Unassembled WGS sequence"/>
</dbReference>
<proteinExistence type="predicted"/>
<evidence type="ECO:0000313" key="3">
    <source>
        <dbReference type="Proteomes" id="UP000223968"/>
    </source>
</evidence>
<feature type="region of interest" description="Disordered" evidence="1">
    <location>
        <begin position="54"/>
        <end position="174"/>
    </location>
</feature>